<protein>
    <recommendedName>
        <fullName evidence="1">ORF D-335-like domain-containing protein</fullName>
    </recommendedName>
</protein>
<name>A0A6A9QSA1_SULME</name>
<evidence type="ECO:0000259" key="1">
    <source>
        <dbReference type="Pfam" id="PF07935"/>
    </source>
</evidence>
<organism evidence="2 3">
    <name type="scientific">Sulfuracidifex metallicus DSM 6482 = JCM 9184</name>
    <dbReference type="NCBI Taxonomy" id="523847"/>
    <lineage>
        <taxon>Archaea</taxon>
        <taxon>Thermoproteota</taxon>
        <taxon>Thermoprotei</taxon>
        <taxon>Sulfolobales</taxon>
        <taxon>Sulfolobaceae</taxon>
        <taxon>Sulfuracidifex</taxon>
    </lineage>
</organism>
<evidence type="ECO:0000313" key="3">
    <source>
        <dbReference type="Proteomes" id="UP000470772"/>
    </source>
</evidence>
<proteinExistence type="predicted"/>
<dbReference type="AlphaFoldDB" id="A0A6A9QSA1"/>
<dbReference type="Proteomes" id="UP000470772">
    <property type="component" value="Unassembled WGS sequence"/>
</dbReference>
<feature type="domain" description="ORF D-335-like" evidence="1">
    <location>
        <begin position="13"/>
        <end position="45"/>
    </location>
</feature>
<keyword evidence="3" id="KW-1185">Reference proteome</keyword>
<dbReference type="EMBL" id="WGGD01000005">
    <property type="protein sequence ID" value="MUN30071.1"/>
    <property type="molecule type" value="Genomic_DNA"/>
</dbReference>
<evidence type="ECO:0000313" key="2">
    <source>
        <dbReference type="EMBL" id="MUN30071.1"/>
    </source>
</evidence>
<gene>
    <name evidence="2" type="ORF">GC250_11700</name>
</gene>
<sequence length="49" mass="5758">MPSFYVGSNFYSKEIKGKYYVYIIENESGSKQRHHYVGSLEKVIERPTP</sequence>
<comment type="caution">
    <text evidence="2">The sequence shown here is derived from an EMBL/GenBank/DDBJ whole genome shotgun (WGS) entry which is preliminary data.</text>
</comment>
<dbReference type="InterPro" id="IPR012922">
    <property type="entry name" value="ORF_D-335"/>
</dbReference>
<dbReference type="RefSeq" id="WP_156017787.1">
    <property type="nucleotide sequence ID" value="NZ_WGGD01000005.1"/>
</dbReference>
<dbReference type="Pfam" id="PF07935">
    <property type="entry name" value="SSV1_ORF_D-335"/>
    <property type="match status" value="1"/>
</dbReference>
<accession>A0A6A9QSA1</accession>
<reference evidence="2 3" key="1">
    <citation type="submission" date="2019-10" db="EMBL/GenBank/DDBJ databases">
        <title>Sequencing and Assembly of Multiple Reported Metal-Biooxidizing Members of the Extremely Thermoacidophilic Archaeal Family Sulfolobaceae.</title>
        <authorList>
            <person name="Counts J.A."/>
            <person name="Kelly R.M."/>
        </authorList>
    </citation>
    <scope>NUCLEOTIDE SEQUENCE [LARGE SCALE GENOMIC DNA]</scope>
    <source>
        <strain evidence="2 3">DSM 6482</strain>
    </source>
</reference>